<dbReference type="CDD" id="cd04792">
    <property type="entry name" value="LanM-like"/>
    <property type="match status" value="1"/>
</dbReference>
<dbReference type="SMART" id="SM01260">
    <property type="entry name" value="LANC_like"/>
    <property type="match status" value="1"/>
</dbReference>
<organism evidence="2 3">
    <name type="scientific">Actinophytocola oryzae</name>
    <dbReference type="NCBI Taxonomy" id="502181"/>
    <lineage>
        <taxon>Bacteria</taxon>
        <taxon>Bacillati</taxon>
        <taxon>Actinomycetota</taxon>
        <taxon>Actinomycetes</taxon>
        <taxon>Pseudonocardiales</taxon>
        <taxon>Pseudonocardiaceae</taxon>
    </lineage>
</organism>
<dbReference type="InterPro" id="IPR025410">
    <property type="entry name" value="Lant_dehyd"/>
</dbReference>
<dbReference type="InterPro" id="IPR007822">
    <property type="entry name" value="LANC-like"/>
</dbReference>
<dbReference type="Pfam" id="PF13575">
    <property type="entry name" value="DUF4135"/>
    <property type="match status" value="1"/>
</dbReference>
<evidence type="ECO:0000313" key="3">
    <source>
        <dbReference type="Proteomes" id="UP000294927"/>
    </source>
</evidence>
<dbReference type="SUPFAM" id="SSF158745">
    <property type="entry name" value="LanC-like"/>
    <property type="match status" value="1"/>
</dbReference>
<dbReference type="GO" id="GO:0005975">
    <property type="term" value="P:carbohydrate metabolic process"/>
    <property type="evidence" value="ECO:0007669"/>
    <property type="project" value="InterPro"/>
</dbReference>
<protein>
    <submittedName>
        <fullName evidence="2">Type 2 lantibiotic biosynthesis protein LanM</fullName>
    </submittedName>
</protein>
<gene>
    <name evidence="2" type="ORF">CLV71_102340</name>
</gene>
<keyword evidence="3" id="KW-1185">Reference proteome</keyword>
<feature type="domain" description="Lantibiotic biosynthesis protein dehydration" evidence="1">
    <location>
        <begin position="234"/>
        <end position="601"/>
    </location>
</feature>
<reference evidence="2 3" key="1">
    <citation type="submission" date="2019-03" db="EMBL/GenBank/DDBJ databases">
        <title>Genomic Encyclopedia of Archaeal and Bacterial Type Strains, Phase II (KMG-II): from individual species to whole genera.</title>
        <authorList>
            <person name="Goeker M."/>
        </authorList>
    </citation>
    <scope>NUCLEOTIDE SEQUENCE [LARGE SCALE GENOMIC DNA]</scope>
    <source>
        <strain evidence="2 3">DSM 45499</strain>
    </source>
</reference>
<sequence>MRGQVPHVWGRGRLAGLAPVSIESGRGAEMGHSWWARGLSLAERLPAGASPDPVRLDAARRRFKRWSEAHDLSATGQFARRLADAGLVEDGMVGLLAEAPEPLAARTARPQWATFVDRVLAEPSSASAGAEPATWQGQFAAALGRLTAAARAEVTRRITPAAAPGRLEPAALADHFSDWLGLRLARLAARTLVLEVNVARVRGTLTGATAKERFAEFATRLATEDGLAALLDEYPVLARVLGQASQHFAVAFAELVERFAEDRDAIVAGLLGGTDPGPLTGIELAKGDPHQRGRMVAILRFDGVAVVYKPRGQSLQQRFGELVGWLNDRMPGLALRSPAVLERDGYGWLEHIAYAPCADVDGVDRFYRRQGALLALLYALDGTDIHCENLIAAGDQPVLVDVETLFHPTLAPAMVAGADPASQALSESVCRTALLPLLLVGEHGALDISGLGGDRGTTFPFAAVGWDDTGTDGMRLVRRSFEFMGHDNQPRLGEAPVDPADYRAALLTGFHDGYDAILTHREELLGLLAAAAGEEIRVVIRPTQLYSTLLDESTHPDVLRDGLDRDPVFDVLWADAVGDPVKERLTRHEHADLWAGDVPVFFGRVDVPDLWSSTGERIPGVLAESGLESVRAKLDRMDEVDRHDQDWLITATFATRTGPIDHHSGQEPPGPVATTAPKPAALLAAACAVADELVARAVHRDERANWLGLEPVDDRHWGVLPLGAGLANGYTGVALFLAQLGELTGTSRYLDLAARALRPVPRLLSVLEQNPAVARSVGPGGFLGTGGICYGLARVATLLGDDEVRGWCARAIDLVADSDDGIAGFAAGRAGGVAALLGAHAETGLAAAADAAVVLAKRLAGTTVRADEDGAFPTTGFAGGLDGVAYGLGRCAGFTAASAEVFGRVVPLADRLADADHGWCSGLAGALLARADGLVPDPDLDRAVSSLADRNPLRDTSLCHGELGVLEALTVLSERGHPGAAGALAPAVARLLGVLDQRGPRCGTPDGVPTPGLLTGLAGIGYGLLRLGFTERVPSVLLLAPGGPV</sequence>
<dbReference type="Proteomes" id="UP000294927">
    <property type="component" value="Unassembled WGS sequence"/>
</dbReference>
<evidence type="ECO:0000259" key="1">
    <source>
        <dbReference type="Pfam" id="PF13575"/>
    </source>
</evidence>
<accession>A0A4R7W1E6</accession>
<evidence type="ECO:0000313" key="2">
    <source>
        <dbReference type="EMBL" id="TDV56274.1"/>
    </source>
</evidence>
<dbReference type="InterPro" id="IPR017146">
    <property type="entry name" value="Lanti_2_LanM"/>
</dbReference>
<dbReference type="GO" id="GO:0031179">
    <property type="term" value="P:peptide modification"/>
    <property type="evidence" value="ECO:0007669"/>
    <property type="project" value="InterPro"/>
</dbReference>
<dbReference type="PRINTS" id="PR01950">
    <property type="entry name" value="LANCSUPER"/>
</dbReference>
<dbReference type="PIRSF" id="PIRSF037228">
    <property type="entry name" value="Lant_mod_RumM"/>
    <property type="match status" value="1"/>
</dbReference>
<dbReference type="NCBIfam" id="TIGR03897">
    <property type="entry name" value="lanti_2_LanM"/>
    <property type="match status" value="1"/>
</dbReference>
<name>A0A4R7W1E6_9PSEU</name>
<proteinExistence type="predicted"/>
<comment type="caution">
    <text evidence="2">The sequence shown here is derived from an EMBL/GenBank/DDBJ whole genome shotgun (WGS) entry which is preliminary data.</text>
</comment>
<dbReference type="InterPro" id="IPR012341">
    <property type="entry name" value="6hp_glycosidase-like_sf"/>
</dbReference>
<dbReference type="EMBL" id="SOCP01000002">
    <property type="protein sequence ID" value="TDV56274.1"/>
    <property type="molecule type" value="Genomic_DNA"/>
</dbReference>
<dbReference type="Pfam" id="PF05147">
    <property type="entry name" value="LANC_like"/>
    <property type="match status" value="1"/>
</dbReference>
<dbReference type="AlphaFoldDB" id="A0A4R7W1E6"/>
<dbReference type="Gene3D" id="1.50.10.10">
    <property type="match status" value="1"/>
</dbReference>